<evidence type="ECO:0000256" key="4">
    <source>
        <dbReference type="ARBA" id="ARBA00022980"/>
    </source>
</evidence>
<evidence type="ECO:0000256" key="5">
    <source>
        <dbReference type="ARBA" id="ARBA00023274"/>
    </source>
</evidence>
<gene>
    <name evidence="6 7" type="primary">rps20</name>
</gene>
<sequence>MQKNLSALKKTKITLRNRCLNRKYKSSIKTSIKKFLFSIKKSENSLENLSMVYKKIDKAVKRGVIHKNMAARKKSRLVKMIKFELNS</sequence>
<evidence type="ECO:0000313" key="7">
    <source>
        <dbReference type="EMBL" id="ARW60000.1"/>
    </source>
</evidence>
<comment type="function">
    <text evidence="6">Binds directly to 16S ribosomal RNA.</text>
</comment>
<evidence type="ECO:0000256" key="6">
    <source>
        <dbReference type="HAMAP-Rule" id="MF_00500"/>
    </source>
</evidence>
<dbReference type="NCBIfam" id="TIGR00029">
    <property type="entry name" value="S20"/>
    <property type="match status" value="1"/>
</dbReference>
<keyword evidence="4 6" id="KW-0689">Ribosomal protein</keyword>
<dbReference type="GO" id="GO:0009507">
    <property type="term" value="C:chloroplast"/>
    <property type="evidence" value="ECO:0007669"/>
    <property type="project" value="UniProtKB-SubCell"/>
</dbReference>
<dbReference type="GO" id="GO:0015935">
    <property type="term" value="C:small ribosomal subunit"/>
    <property type="evidence" value="ECO:0007669"/>
    <property type="project" value="TreeGrafter"/>
</dbReference>
<evidence type="ECO:0000256" key="1">
    <source>
        <dbReference type="ARBA" id="ARBA00007634"/>
    </source>
</evidence>
<accession>A0A1Z1M278</accession>
<keyword evidence="7" id="KW-0150">Chloroplast</keyword>
<comment type="similarity">
    <text evidence="1 6">Belongs to the bacterial ribosomal protein bS20 family.</text>
</comment>
<organism evidence="7">
    <name type="scientific">Acrosorium ciliolatum</name>
    <dbReference type="NCBI Taxonomy" id="1550622"/>
    <lineage>
        <taxon>Eukaryota</taxon>
        <taxon>Rhodophyta</taxon>
        <taxon>Florideophyceae</taxon>
        <taxon>Rhodymeniophycidae</taxon>
        <taxon>Ceramiales</taxon>
        <taxon>Delesseriaceae</taxon>
        <taxon>Acrosorium</taxon>
    </lineage>
</organism>
<protein>
    <recommendedName>
        <fullName evidence="6">Small ribosomal subunit protein bS20c</fullName>
    </recommendedName>
</protein>
<reference evidence="7" key="1">
    <citation type="journal article" date="2017" name="J. Phycol.">
        <title>Analysis of chloroplast genomes and a supermatrix inform reclassification of the Rhodomelaceae (Rhodophyta).</title>
        <authorList>
            <person name="Diaz-Tapia P."/>
            <person name="Maggs C.A."/>
            <person name="West J.A."/>
            <person name="Verbruggen H."/>
        </authorList>
    </citation>
    <scope>NUCLEOTIDE SEQUENCE</scope>
    <source>
        <strain evidence="7">HV3939</strain>
    </source>
</reference>
<dbReference type="GeneID" id="33353293"/>
<keyword evidence="7" id="KW-0934">Plastid</keyword>
<dbReference type="RefSeq" id="YP_009391856.1">
    <property type="nucleotide sequence ID" value="NC_035260.1"/>
</dbReference>
<dbReference type="InterPro" id="IPR036510">
    <property type="entry name" value="Ribosomal_bS20_sf"/>
</dbReference>
<keyword evidence="3 6" id="KW-0694">RNA-binding</keyword>
<keyword evidence="2 6" id="KW-0699">rRNA-binding</keyword>
<dbReference type="PANTHER" id="PTHR33398">
    <property type="entry name" value="30S RIBOSOMAL PROTEIN S20"/>
    <property type="match status" value="1"/>
</dbReference>
<keyword evidence="5 6" id="KW-0687">Ribonucleoprotein</keyword>
<proteinExistence type="inferred from homology"/>
<dbReference type="GO" id="GO:0070181">
    <property type="term" value="F:small ribosomal subunit rRNA binding"/>
    <property type="evidence" value="ECO:0007669"/>
    <property type="project" value="TreeGrafter"/>
</dbReference>
<dbReference type="SUPFAM" id="SSF46992">
    <property type="entry name" value="Ribosomal protein S20"/>
    <property type="match status" value="1"/>
</dbReference>
<dbReference type="Gene3D" id="1.20.58.110">
    <property type="entry name" value="Ribosomal protein S20"/>
    <property type="match status" value="1"/>
</dbReference>
<dbReference type="PANTHER" id="PTHR33398:SF1">
    <property type="entry name" value="SMALL RIBOSOMAL SUBUNIT PROTEIN BS20C"/>
    <property type="match status" value="1"/>
</dbReference>
<geneLocation type="chloroplast" evidence="7"/>
<dbReference type="AlphaFoldDB" id="A0A1Z1M278"/>
<dbReference type="GO" id="GO:0003735">
    <property type="term" value="F:structural constituent of ribosome"/>
    <property type="evidence" value="ECO:0007669"/>
    <property type="project" value="InterPro"/>
</dbReference>
<dbReference type="EMBL" id="MF101411">
    <property type="protein sequence ID" value="ARW60000.1"/>
    <property type="molecule type" value="Genomic_DNA"/>
</dbReference>
<dbReference type="Pfam" id="PF01649">
    <property type="entry name" value="Ribosomal_S20p"/>
    <property type="match status" value="1"/>
</dbReference>
<dbReference type="HAMAP" id="MF_00500">
    <property type="entry name" value="Ribosomal_bS20"/>
    <property type="match status" value="1"/>
</dbReference>
<name>A0A1Z1M278_9FLOR</name>
<evidence type="ECO:0000256" key="3">
    <source>
        <dbReference type="ARBA" id="ARBA00022884"/>
    </source>
</evidence>
<dbReference type="InterPro" id="IPR002583">
    <property type="entry name" value="Ribosomal_bS20"/>
</dbReference>
<evidence type="ECO:0000256" key="2">
    <source>
        <dbReference type="ARBA" id="ARBA00022730"/>
    </source>
</evidence>
<comment type="subcellular location">
    <subcellularLocation>
        <location evidence="6">Plastid</location>
        <location evidence="6">Chloroplast</location>
    </subcellularLocation>
</comment>
<dbReference type="GO" id="GO:0006412">
    <property type="term" value="P:translation"/>
    <property type="evidence" value="ECO:0007669"/>
    <property type="project" value="UniProtKB-UniRule"/>
</dbReference>